<feature type="domain" description="Exonuclease" evidence="3">
    <location>
        <begin position="30"/>
        <end position="203"/>
    </location>
</feature>
<dbReference type="CDD" id="cd06127">
    <property type="entry name" value="DEDDh"/>
    <property type="match status" value="1"/>
</dbReference>
<dbReference type="Gene3D" id="3.30.420.10">
    <property type="entry name" value="Ribonuclease H-like superfamily/Ribonuclease H"/>
    <property type="match status" value="1"/>
</dbReference>
<dbReference type="GO" id="GO:0006259">
    <property type="term" value="P:DNA metabolic process"/>
    <property type="evidence" value="ECO:0007669"/>
    <property type="project" value="UniProtKB-ARBA"/>
</dbReference>
<keyword evidence="2" id="KW-0269">Exonuclease</keyword>
<dbReference type="GO" id="GO:0008408">
    <property type="term" value="F:3'-5' exonuclease activity"/>
    <property type="evidence" value="ECO:0007669"/>
    <property type="project" value="TreeGrafter"/>
</dbReference>
<dbReference type="InterPro" id="IPR012337">
    <property type="entry name" value="RNaseH-like_sf"/>
</dbReference>
<evidence type="ECO:0000256" key="1">
    <source>
        <dbReference type="ARBA" id="ARBA00022722"/>
    </source>
</evidence>
<dbReference type="EMBL" id="FMUN01000001">
    <property type="protein sequence ID" value="SCX83696.1"/>
    <property type="molecule type" value="Genomic_DNA"/>
</dbReference>
<proteinExistence type="predicted"/>
<dbReference type="SUPFAM" id="SSF53098">
    <property type="entry name" value="Ribonuclease H-like"/>
    <property type="match status" value="1"/>
</dbReference>
<evidence type="ECO:0000256" key="2">
    <source>
        <dbReference type="ARBA" id="ARBA00022839"/>
    </source>
</evidence>
<dbReference type="GO" id="GO:0003676">
    <property type="term" value="F:nucleic acid binding"/>
    <property type="evidence" value="ECO:0007669"/>
    <property type="project" value="InterPro"/>
</dbReference>
<keyword evidence="1" id="KW-0540">Nuclease</keyword>
<reference evidence="5" key="1">
    <citation type="submission" date="2016-10" db="EMBL/GenBank/DDBJ databases">
        <authorList>
            <person name="Varghese N."/>
        </authorList>
    </citation>
    <scope>NUCLEOTIDE SEQUENCE [LARGE SCALE GENOMIC DNA]</scope>
    <source>
        <strain evidence="5">HL 19</strain>
    </source>
</reference>
<dbReference type="NCBIfam" id="NF006601">
    <property type="entry name" value="PRK09145.1"/>
    <property type="match status" value="1"/>
</dbReference>
<dbReference type="PANTHER" id="PTHR30231">
    <property type="entry name" value="DNA POLYMERASE III SUBUNIT EPSILON"/>
    <property type="match status" value="1"/>
</dbReference>
<dbReference type="AlphaFoldDB" id="A0A0P9C5X2"/>
<evidence type="ECO:0000259" key="3">
    <source>
        <dbReference type="SMART" id="SM00479"/>
    </source>
</evidence>
<dbReference type="Proteomes" id="UP000183104">
    <property type="component" value="Unassembled WGS sequence"/>
</dbReference>
<dbReference type="STRING" id="381306.AN478_08910"/>
<gene>
    <name evidence="4" type="ORF">SAMN05661077_0622</name>
</gene>
<sequence length="206" mass="23298">MRAALRRILGRLRLRDPELAYLFDPPPDGRVVCLDTEATGLDPRKDQLLAVAALPVEGDRVRTSEALHLTVRPDRPLDKENVRIHGLRNRDLAQGMDPEAAVDRLLRFIGPRPLVGYYLTFDCALIGRIARPRLGGPLPNPRIEVSGLYHDAKQAAIPRGFVDLRFESMRRDLGIPDLGRHDAFSDALTTALMYIKLRHRPRLHRV</sequence>
<dbReference type="PANTHER" id="PTHR30231:SF7">
    <property type="entry name" value="BLR4117 PROTEIN"/>
    <property type="match status" value="1"/>
</dbReference>
<dbReference type="SMART" id="SM00479">
    <property type="entry name" value="EXOIII"/>
    <property type="match status" value="1"/>
</dbReference>
<name>A0A0P9C5X2_9GAMM</name>
<dbReference type="GO" id="GO:0005829">
    <property type="term" value="C:cytosol"/>
    <property type="evidence" value="ECO:0007669"/>
    <property type="project" value="TreeGrafter"/>
</dbReference>
<organism evidence="4 5">
    <name type="scientific">Thiohalorhabdus denitrificans</name>
    <dbReference type="NCBI Taxonomy" id="381306"/>
    <lineage>
        <taxon>Bacteria</taxon>
        <taxon>Pseudomonadati</taxon>
        <taxon>Pseudomonadota</taxon>
        <taxon>Gammaproteobacteria</taxon>
        <taxon>Thiohalorhabdales</taxon>
        <taxon>Thiohalorhabdaceae</taxon>
        <taxon>Thiohalorhabdus</taxon>
    </lineage>
</organism>
<keyword evidence="2" id="KW-0378">Hydrolase</keyword>
<dbReference type="InterPro" id="IPR013520">
    <property type="entry name" value="Ribonucl_H"/>
</dbReference>
<dbReference type="InterPro" id="IPR036397">
    <property type="entry name" value="RNaseH_sf"/>
</dbReference>
<evidence type="ECO:0000313" key="4">
    <source>
        <dbReference type="EMBL" id="SCX83696.1"/>
    </source>
</evidence>
<evidence type="ECO:0000313" key="5">
    <source>
        <dbReference type="Proteomes" id="UP000183104"/>
    </source>
</evidence>
<keyword evidence="5" id="KW-1185">Reference proteome</keyword>
<dbReference type="RefSeq" id="WP_054966253.1">
    <property type="nucleotide sequence ID" value="NZ_FMUN01000001.1"/>
</dbReference>
<dbReference type="Pfam" id="PF00929">
    <property type="entry name" value="RNase_T"/>
    <property type="match status" value="1"/>
</dbReference>
<accession>A0A0P9C5X2</accession>
<dbReference type="OrthoDB" id="6193218at2"/>
<protein>
    <submittedName>
        <fullName evidence="4">DNA polymerase-3 subunit epsilon</fullName>
    </submittedName>
</protein>